<feature type="compositionally biased region" description="Polar residues" evidence="1">
    <location>
        <begin position="289"/>
        <end position="304"/>
    </location>
</feature>
<gene>
    <name evidence="4" type="ORF">GPZ80_29785</name>
</gene>
<dbReference type="InterPro" id="IPR036388">
    <property type="entry name" value="WH-like_DNA-bd_sf"/>
</dbReference>
<keyword evidence="2" id="KW-1133">Transmembrane helix</keyword>
<evidence type="ECO:0000313" key="5">
    <source>
        <dbReference type="Proteomes" id="UP000734823"/>
    </source>
</evidence>
<feature type="region of interest" description="Disordered" evidence="1">
    <location>
        <begin position="641"/>
        <end position="666"/>
    </location>
</feature>
<dbReference type="InterPro" id="IPR016032">
    <property type="entry name" value="Sig_transdc_resp-reg_C-effctor"/>
</dbReference>
<feature type="region of interest" description="Disordered" evidence="1">
    <location>
        <begin position="263"/>
        <end position="344"/>
    </location>
</feature>
<dbReference type="InterPro" id="IPR051677">
    <property type="entry name" value="AfsR-DnrI-RedD_regulator"/>
</dbReference>
<accession>A0ABR7LFU6</accession>
<feature type="transmembrane region" description="Helical" evidence="2">
    <location>
        <begin position="350"/>
        <end position="369"/>
    </location>
</feature>
<dbReference type="SMART" id="SM01043">
    <property type="entry name" value="BTAD"/>
    <property type="match status" value="1"/>
</dbReference>
<feature type="transmembrane region" description="Helical" evidence="2">
    <location>
        <begin position="64"/>
        <end position="90"/>
    </location>
</feature>
<dbReference type="InterPro" id="IPR011990">
    <property type="entry name" value="TPR-like_helical_dom_sf"/>
</dbReference>
<dbReference type="Gene3D" id="1.25.40.10">
    <property type="entry name" value="Tetratricopeptide repeat domain"/>
    <property type="match status" value="1"/>
</dbReference>
<dbReference type="Pfam" id="PF01476">
    <property type="entry name" value="LysM"/>
    <property type="match status" value="2"/>
</dbReference>
<dbReference type="PROSITE" id="PS51782">
    <property type="entry name" value="LYSM"/>
    <property type="match status" value="2"/>
</dbReference>
<dbReference type="SUPFAM" id="SSF46894">
    <property type="entry name" value="C-terminal effector domain of the bipartite response regulators"/>
    <property type="match status" value="1"/>
</dbReference>
<dbReference type="CDD" id="cd00118">
    <property type="entry name" value="LysM"/>
    <property type="match status" value="1"/>
</dbReference>
<proteinExistence type="predicted"/>
<evidence type="ECO:0000259" key="3">
    <source>
        <dbReference type="PROSITE" id="PS51782"/>
    </source>
</evidence>
<dbReference type="PANTHER" id="PTHR35807">
    <property type="entry name" value="TRANSCRIPTIONAL REGULATOR REDD-RELATED"/>
    <property type="match status" value="1"/>
</dbReference>
<dbReference type="SUPFAM" id="SSF54106">
    <property type="entry name" value="LysM domain"/>
    <property type="match status" value="1"/>
</dbReference>
<dbReference type="InterPro" id="IPR018392">
    <property type="entry name" value="LysM"/>
</dbReference>
<feature type="domain" description="LysM" evidence="3">
    <location>
        <begin position="228"/>
        <end position="284"/>
    </location>
</feature>
<dbReference type="InterPro" id="IPR036779">
    <property type="entry name" value="LysM_dom_sf"/>
</dbReference>
<feature type="compositionally biased region" description="Basic and acidic residues" evidence="1">
    <location>
        <begin position="641"/>
        <end position="650"/>
    </location>
</feature>
<organism evidence="4 5">
    <name type="scientific">Actinokineospora xionganensis</name>
    <dbReference type="NCBI Taxonomy" id="2684470"/>
    <lineage>
        <taxon>Bacteria</taxon>
        <taxon>Bacillati</taxon>
        <taxon>Actinomycetota</taxon>
        <taxon>Actinomycetes</taxon>
        <taxon>Pseudonocardiales</taxon>
        <taxon>Pseudonocardiaceae</taxon>
        <taxon>Actinokineospora</taxon>
    </lineage>
</organism>
<dbReference type="SMART" id="SM00257">
    <property type="entry name" value="LysM"/>
    <property type="match status" value="2"/>
</dbReference>
<comment type="caution">
    <text evidence="4">The sequence shown here is derived from an EMBL/GenBank/DDBJ whole genome shotgun (WGS) entry which is preliminary data.</text>
</comment>
<dbReference type="InterPro" id="IPR005158">
    <property type="entry name" value="BTAD"/>
</dbReference>
<dbReference type="Proteomes" id="UP000734823">
    <property type="component" value="Unassembled WGS sequence"/>
</dbReference>
<evidence type="ECO:0000256" key="1">
    <source>
        <dbReference type="SAM" id="MobiDB-lite"/>
    </source>
</evidence>
<dbReference type="Gene3D" id="1.10.10.10">
    <property type="entry name" value="Winged helix-like DNA-binding domain superfamily/Winged helix DNA-binding domain"/>
    <property type="match status" value="1"/>
</dbReference>
<dbReference type="SUPFAM" id="SSF48452">
    <property type="entry name" value="TPR-like"/>
    <property type="match status" value="1"/>
</dbReference>
<feature type="compositionally biased region" description="Polar residues" evidence="1">
    <location>
        <begin position="653"/>
        <end position="666"/>
    </location>
</feature>
<feature type="region of interest" description="Disordered" evidence="1">
    <location>
        <begin position="398"/>
        <end position="421"/>
    </location>
</feature>
<dbReference type="Gene3D" id="3.10.350.10">
    <property type="entry name" value="LysM domain"/>
    <property type="match status" value="2"/>
</dbReference>
<feature type="domain" description="LysM" evidence="3">
    <location>
        <begin position="166"/>
        <end position="215"/>
    </location>
</feature>
<keyword evidence="2" id="KW-0472">Membrane</keyword>
<dbReference type="Pfam" id="PF03704">
    <property type="entry name" value="BTAD"/>
    <property type="match status" value="1"/>
</dbReference>
<reference evidence="4 5" key="1">
    <citation type="submission" date="2020-06" db="EMBL/GenBank/DDBJ databases">
        <title>Actinokineospora xiongansis sp. nov., isolated from soil of Baiyangdian.</title>
        <authorList>
            <person name="Zhang X."/>
        </authorList>
    </citation>
    <scope>NUCLEOTIDE SEQUENCE [LARGE SCALE GENOMIC DNA]</scope>
    <source>
        <strain evidence="4 5">HBU206404</strain>
    </source>
</reference>
<keyword evidence="2" id="KW-0812">Transmembrane</keyword>
<feature type="compositionally biased region" description="Low complexity" evidence="1">
    <location>
        <begin position="305"/>
        <end position="318"/>
    </location>
</feature>
<sequence>MTRHRIRARAATITRGLVAAACLATIVLGVPAALITYGTNPLSSDLPNWTDIRTTLLRPDDGTLLLAVLQITVWLLWAIFTGFVVAEAVSQLRGRTLPRVPGLALLQQPAAALVTAAAVLVAINTATTPLHAAATIVATAPDDPEAVPRTVAEPAIQEAKPATELPRYTVRRYDSLWRIAERHLGDGLRWREIHTLNADRLPNPDRIEPGMILLLPADATGLDHTVLREVAVRPGDTLSAIAQRELGEATLWPTVFDANRGRIQPNGTPFTNPDKLHAGFTILLPPTSPATSQNTPTAQPPTAVSPSPRETRPPTSTSNPVLETPTTQPPPASTTDQQGESHEVTMPSGAVVGLSLAAAITAATTLLWIHRRRRYQPRPIEQLTRPAPLPESVRTLRRAHAHNTSRDSKPHATDPASPAAPIAFTGHTEIQIDPVALRGVGLTGPGTHAAARAVLTAQLAHHQAHELEILIPRTDFTRIFPSIDDQAVPLPENLTIVDSLDAALNRLEVEQIHRARLLDDNHATDMAAVRAADPSEPLPITLLAATPEQRHIRRLTAILQFAADRDIGAVLFGESPTGPTYTVGPDGFATTRAHEPELTTNLRFFTLSGQDALDLLAVLAEAQGSPPVTPADDITVPVEPVSDHETRHGFPESLTQQSPAIDTPEPSWTQHSVSLALFGPQKLTVHDTEIATGLRTKTRELLLYLALHRRGATQDQVLEALWPDIEISRAKDLLHAAVSNARKVLRGATGQPDEKFLLFTADRYSLDPVVFDVDLWRFERALDQAARATEPTDRLDALREATEQHTGELGAELGFEWLDVEREHLRRRALDARTAIADIHEPNDPDRALTVLEEAINYDPYAEDLYARIMRTQALLGRRDAIHRTYRLLQARLAEIGADPDETTYELFQNLLRTARSGSSPPRQH</sequence>
<evidence type="ECO:0000256" key="2">
    <source>
        <dbReference type="SAM" id="Phobius"/>
    </source>
</evidence>
<dbReference type="RefSeq" id="WP_187224431.1">
    <property type="nucleotide sequence ID" value="NZ_JABVED010000028.1"/>
</dbReference>
<name>A0ABR7LFU6_9PSEU</name>
<protein>
    <submittedName>
        <fullName evidence="4">LysM peptidoglycan-binding domain-containing protein</fullName>
    </submittedName>
</protein>
<keyword evidence="5" id="KW-1185">Reference proteome</keyword>
<evidence type="ECO:0000313" key="4">
    <source>
        <dbReference type="EMBL" id="MBC6451358.1"/>
    </source>
</evidence>
<dbReference type="EMBL" id="JABVED010000028">
    <property type="protein sequence ID" value="MBC6451358.1"/>
    <property type="molecule type" value="Genomic_DNA"/>
</dbReference>